<evidence type="ECO:0000256" key="5">
    <source>
        <dbReference type="ARBA" id="ARBA00022655"/>
    </source>
</evidence>
<protein>
    <recommendedName>
        <fullName evidence="4">2-dehydropantoate 2-reductase</fullName>
        <ecNumber evidence="3">1.1.1.169</ecNumber>
    </recommendedName>
    <alternativeName>
        <fullName evidence="8">Ketopantoate reductase</fullName>
    </alternativeName>
</protein>
<comment type="similarity">
    <text evidence="2">Belongs to the ketopantoate reductase family.</text>
</comment>
<evidence type="ECO:0000256" key="8">
    <source>
        <dbReference type="ARBA" id="ARBA00032024"/>
    </source>
</evidence>
<evidence type="ECO:0000256" key="3">
    <source>
        <dbReference type="ARBA" id="ARBA00013014"/>
    </source>
</evidence>
<dbReference type="Pfam" id="PF02558">
    <property type="entry name" value="ApbA"/>
    <property type="match status" value="1"/>
</dbReference>
<dbReference type="Pfam" id="PF08546">
    <property type="entry name" value="ApbA_C"/>
    <property type="match status" value="1"/>
</dbReference>
<dbReference type="SUPFAM" id="SSF48179">
    <property type="entry name" value="6-phosphogluconate dehydrogenase C-terminal domain-like"/>
    <property type="match status" value="1"/>
</dbReference>
<dbReference type="Proteomes" id="UP000245765">
    <property type="component" value="Unassembled WGS sequence"/>
</dbReference>
<name>A0A317F724_9PROT</name>
<dbReference type="EMBL" id="QGNA01000005">
    <property type="protein sequence ID" value="PWS34824.1"/>
    <property type="molecule type" value="Genomic_DNA"/>
</dbReference>
<keyword evidence="7" id="KW-0560">Oxidoreductase</keyword>
<proteinExistence type="inferred from homology"/>
<dbReference type="AlphaFoldDB" id="A0A317F724"/>
<dbReference type="RefSeq" id="WP_109872465.1">
    <property type="nucleotide sequence ID" value="NZ_QGNA01000005.1"/>
</dbReference>
<evidence type="ECO:0000259" key="10">
    <source>
        <dbReference type="Pfam" id="PF02558"/>
    </source>
</evidence>
<dbReference type="PANTHER" id="PTHR43765:SF2">
    <property type="entry name" value="2-DEHYDROPANTOATE 2-REDUCTASE"/>
    <property type="match status" value="1"/>
</dbReference>
<gene>
    <name evidence="12" type="ORF">DFH01_20925</name>
</gene>
<dbReference type="GO" id="GO:0008677">
    <property type="term" value="F:2-dehydropantoate 2-reductase activity"/>
    <property type="evidence" value="ECO:0007669"/>
    <property type="project" value="UniProtKB-EC"/>
</dbReference>
<evidence type="ECO:0000259" key="11">
    <source>
        <dbReference type="Pfam" id="PF08546"/>
    </source>
</evidence>
<keyword evidence="5" id="KW-0566">Pantothenate biosynthesis</keyword>
<feature type="domain" description="Ketopantoate reductase C-terminal" evidence="11">
    <location>
        <begin position="179"/>
        <end position="319"/>
    </location>
</feature>
<dbReference type="SUPFAM" id="SSF51735">
    <property type="entry name" value="NAD(P)-binding Rossmann-fold domains"/>
    <property type="match status" value="1"/>
</dbReference>
<feature type="domain" description="Ketopantoate reductase N-terminal" evidence="10">
    <location>
        <begin position="5"/>
        <end position="152"/>
    </location>
</feature>
<dbReference type="InterPro" id="IPR050838">
    <property type="entry name" value="Ketopantoate_reductase"/>
</dbReference>
<dbReference type="GO" id="GO:0015940">
    <property type="term" value="P:pantothenate biosynthetic process"/>
    <property type="evidence" value="ECO:0007669"/>
    <property type="project" value="UniProtKB-UniPathway"/>
</dbReference>
<dbReference type="InterPro" id="IPR036291">
    <property type="entry name" value="NAD(P)-bd_dom_sf"/>
</dbReference>
<dbReference type="Gene3D" id="1.10.1040.10">
    <property type="entry name" value="N-(1-d-carboxylethyl)-l-norvaline Dehydrogenase, domain 2"/>
    <property type="match status" value="1"/>
</dbReference>
<sequence>MADPIVIWGAGAIGGTLGAYWARAGHDVLLVDTVKEHVEACRTKGLTIFGPIEEFTVVIPAVTPEELTGTYSRIVLAVKAQATKVALPMLAPHLKPDGFVFSAQNGLNEIEIAEAVGAERTMGCFVNFSADWHEPGRILFGGRSAVVVGEIDGSIRDRTRAMHELCRIFEPDAILTEDIWGYLWGKMSYGAMLFATALNHDSMTANFADPARFPAWLALGREVVAVALARGVTPRGFGQYDPMAFAPGRDVAEAHRAVDWLRDFNAPNAKTHSGIWRDLAVRKRKTEAGAQLNVVPKLAAELGIPTPALNAVGRLIADIEEGRREQSAETFGELMKAIS</sequence>
<dbReference type="InterPro" id="IPR013332">
    <property type="entry name" value="KPR_N"/>
</dbReference>
<accession>A0A317F724</accession>
<dbReference type="Gene3D" id="3.40.50.720">
    <property type="entry name" value="NAD(P)-binding Rossmann-like Domain"/>
    <property type="match status" value="1"/>
</dbReference>
<evidence type="ECO:0000256" key="2">
    <source>
        <dbReference type="ARBA" id="ARBA00007870"/>
    </source>
</evidence>
<evidence type="ECO:0000313" key="13">
    <source>
        <dbReference type="Proteomes" id="UP000245765"/>
    </source>
</evidence>
<evidence type="ECO:0000256" key="4">
    <source>
        <dbReference type="ARBA" id="ARBA00019465"/>
    </source>
</evidence>
<dbReference type="InterPro" id="IPR008927">
    <property type="entry name" value="6-PGluconate_DH-like_C_sf"/>
</dbReference>
<comment type="caution">
    <text evidence="12">The sequence shown here is derived from an EMBL/GenBank/DDBJ whole genome shotgun (WGS) entry which is preliminary data.</text>
</comment>
<evidence type="ECO:0000256" key="1">
    <source>
        <dbReference type="ARBA" id="ARBA00004994"/>
    </source>
</evidence>
<evidence type="ECO:0000256" key="9">
    <source>
        <dbReference type="ARBA" id="ARBA00048793"/>
    </source>
</evidence>
<dbReference type="GO" id="GO:0050661">
    <property type="term" value="F:NADP binding"/>
    <property type="evidence" value="ECO:0007669"/>
    <property type="project" value="TreeGrafter"/>
</dbReference>
<dbReference type="InterPro" id="IPR013328">
    <property type="entry name" value="6PGD_dom2"/>
</dbReference>
<evidence type="ECO:0000313" key="12">
    <source>
        <dbReference type="EMBL" id="PWS34824.1"/>
    </source>
</evidence>
<keyword evidence="6" id="KW-0521">NADP</keyword>
<dbReference type="OrthoDB" id="247668at2"/>
<keyword evidence="13" id="KW-1185">Reference proteome</keyword>
<reference evidence="13" key="1">
    <citation type="submission" date="2018-05" db="EMBL/GenBank/DDBJ databases">
        <authorList>
            <person name="Du Z."/>
            <person name="Wang X."/>
        </authorList>
    </citation>
    <scope>NUCLEOTIDE SEQUENCE [LARGE SCALE GENOMIC DNA]</scope>
    <source>
        <strain evidence="13">CQN31</strain>
    </source>
</reference>
<comment type="pathway">
    <text evidence="1">Cofactor biosynthesis; (R)-pantothenate biosynthesis; (R)-pantoate from 3-methyl-2-oxobutanoate: step 2/2.</text>
</comment>
<dbReference type="InterPro" id="IPR013752">
    <property type="entry name" value="KPA_reductase"/>
</dbReference>
<evidence type="ECO:0000256" key="7">
    <source>
        <dbReference type="ARBA" id="ARBA00023002"/>
    </source>
</evidence>
<comment type="catalytic activity">
    <reaction evidence="9">
        <text>(R)-pantoate + NADP(+) = 2-dehydropantoate + NADPH + H(+)</text>
        <dbReference type="Rhea" id="RHEA:16233"/>
        <dbReference type="ChEBI" id="CHEBI:11561"/>
        <dbReference type="ChEBI" id="CHEBI:15378"/>
        <dbReference type="ChEBI" id="CHEBI:15980"/>
        <dbReference type="ChEBI" id="CHEBI:57783"/>
        <dbReference type="ChEBI" id="CHEBI:58349"/>
        <dbReference type="EC" id="1.1.1.169"/>
    </reaction>
</comment>
<dbReference type="UniPathway" id="UPA00028">
    <property type="reaction ID" value="UER00004"/>
</dbReference>
<evidence type="ECO:0000256" key="6">
    <source>
        <dbReference type="ARBA" id="ARBA00022857"/>
    </source>
</evidence>
<dbReference type="GO" id="GO:0005737">
    <property type="term" value="C:cytoplasm"/>
    <property type="evidence" value="ECO:0007669"/>
    <property type="project" value="TreeGrafter"/>
</dbReference>
<dbReference type="EC" id="1.1.1.169" evidence="3"/>
<dbReference type="PANTHER" id="PTHR43765">
    <property type="entry name" value="2-DEHYDROPANTOATE 2-REDUCTASE-RELATED"/>
    <property type="match status" value="1"/>
</dbReference>
<organism evidence="12 13">
    <name type="scientific">Falsiroseomonas bella</name>
    <dbReference type="NCBI Taxonomy" id="2184016"/>
    <lineage>
        <taxon>Bacteria</taxon>
        <taxon>Pseudomonadati</taxon>
        <taxon>Pseudomonadota</taxon>
        <taxon>Alphaproteobacteria</taxon>
        <taxon>Acetobacterales</taxon>
        <taxon>Roseomonadaceae</taxon>
        <taxon>Falsiroseomonas</taxon>
    </lineage>
</organism>